<evidence type="ECO:0000256" key="12">
    <source>
        <dbReference type="HAMAP-Rule" id="MF_00418"/>
    </source>
</evidence>
<evidence type="ECO:0000256" key="7">
    <source>
        <dbReference type="ARBA" id="ARBA00022915"/>
    </source>
</evidence>
<proteinExistence type="inferred from homology"/>
<dbReference type="STRING" id="33935.ADM90_01070"/>
<dbReference type="CDD" id="cd00408">
    <property type="entry name" value="DHDPS-like"/>
    <property type="match status" value="1"/>
</dbReference>
<evidence type="ECO:0000256" key="15">
    <source>
        <dbReference type="PIRSR" id="PIRSR001365-2"/>
    </source>
</evidence>
<dbReference type="PANTHER" id="PTHR12128:SF66">
    <property type="entry name" value="4-HYDROXY-2-OXOGLUTARATE ALDOLASE, MITOCHONDRIAL"/>
    <property type="match status" value="1"/>
</dbReference>
<dbReference type="GO" id="GO:0005737">
    <property type="term" value="C:cytoplasm"/>
    <property type="evidence" value="ECO:0007669"/>
    <property type="project" value="UniProtKB-SubCell"/>
</dbReference>
<dbReference type="InterPro" id="IPR005263">
    <property type="entry name" value="DapA"/>
</dbReference>
<dbReference type="SMART" id="SM01130">
    <property type="entry name" value="DHDPS"/>
    <property type="match status" value="1"/>
</dbReference>
<comment type="catalytic activity">
    <reaction evidence="11 12">
        <text>L-aspartate 4-semialdehyde + pyruvate = (2S,4S)-4-hydroxy-2,3,4,5-tetrahydrodipicolinate + H2O + H(+)</text>
        <dbReference type="Rhea" id="RHEA:34171"/>
        <dbReference type="ChEBI" id="CHEBI:15361"/>
        <dbReference type="ChEBI" id="CHEBI:15377"/>
        <dbReference type="ChEBI" id="CHEBI:15378"/>
        <dbReference type="ChEBI" id="CHEBI:67139"/>
        <dbReference type="ChEBI" id="CHEBI:537519"/>
        <dbReference type="EC" id="4.3.3.7"/>
    </reaction>
</comment>
<dbReference type="GO" id="GO:0008840">
    <property type="term" value="F:4-hydroxy-tetrahydrodipicolinate synthase activity"/>
    <property type="evidence" value="ECO:0007669"/>
    <property type="project" value="UniProtKB-UniRule"/>
</dbReference>
<feature type="active site" description="Schiff-base intermediate with substrate" evidence="12 14">
    <location>
        <position position="163"/>
    </location>
</feature>
<organism evidence="16 17">
    <name type="scientific">Lysinibacillus macroides</name>
    <dbReference type="NCBI Taxonomy" id="33935"/>
    <lineage>
        <taxon>Bacteria</taxon>
        <taxon>Bacillati</taxon>
        <taxon>Bacillota</taxon>
        <taxon>Bacilli</taxon>
        <taxon>Bacillales</taxon>
        <taxon>Bacillaceae</taxon>
        <taxon>Lysinibacillus</taxon>
    </lineage>
</organism>
<evidence type="ECO:0000256" key="2">
    <source>
        <dbReference type="ARBA" id="ARBA00005120"/>
    </source>
</evidence>
<comment type="similarity">
    <text evidence="3 12 13">Belongs to the DapA family.</text>
</comment>
<evidence type="ECO:0000256" key="13">
    <source>
        <dbReference type="PIRNR" id="PIRNR001365"/>
    </source>
</evidence>
<feature type="active site" description="Proton donor/acceptor" evidence="12 14">
    <location>
        <position position="135"/>
    </location>
</feature>
<dbReference type="Gene3D" id="3.20.20.70">
    <property type="entry name" value="Aldolase class I"/>
    <property type="match status" value="1"/>
</dbReference>
<feature type="binding site" evidence="12">
    <location>
        <position position="206"/>
    </location>
    <ligand>
        <name>pyruvate</name>
        <dbReference type="ChEBI" id="CHEBI:15361"/>
    </ligand>
</feature>
<dbReference type="Proteomes" id="UP000037977">
    <property type="component" value="Unassembled WGS sequence"/>
</dbReference>
<keyword evidence="7 12" id="KW-0220">Diaminopimelate biosynthesis</keyword>
<dbReference type="Pfam" id="PF00701">
    <property type="entry name" value="DHDPS"/>
    <property type="match status" value="1"/>
</dbReference>
<dbReference type="GO" id="GO:0019877">
    <property type="term" value="P:diaminopimelate biosynthetic process"/>
    <property type="evidence" value="ECO:0007669"/>
    <property type="project" value="UniProtKB-UniRule"/>
</dbReference>
<reference evidence="16 17" key="1">
    <citation type="submission" date="2015-07" db="EMBL/GenBank/DDBJ databases">
        <title>Genome sequencing project for genomic taxonomy and phylogenomics of Bacillus-like bacteria.</title>
        <authorList>
            <person name="Liu B."/>
            <person name="Wang J."/>
            <person name="Zhu Y."/>
            <person name="Liu G."/>
            <person name="Chen Q."/>
            <person name="Chen Z."/>
            <person name="Che J."/>
            <person name="Ge C."/>
            <person name="Shi H."/>
            <person name="Pan Z."/>
            <person name="Liu X."/>
        </authorList>
    </citation>
    <scope>NUCLEOTIDE SEQUENCE [LARGE SCALE GENOMIC DNA]</scope>
    <source>
        <strain evidence="16 17">DSM 54</strain>
    </source>
</reference>
<dbReference type="AlphaFoldDB" id="A0A0N1J0E8"/>
<dbReference type="SUPFAM" id="SSF51569">
    <property type="entry name" value="Aldolase"/>
    <property type="match status" value="1"/>
</dbReference>
<dbReference type="PRINTS" id="PR00146">
    <property type="entry name" value="DHPICSNTHASE"/>
</dbReference>
<evidence type="ECO:0000313" key="16">
    <source>
        <dbReference type="EMBL" id="KOY84034.1"/>
    </source>
</evidence>
<gene>
    <name evidence="12" type="primary">dapA</name>
    <name evidence="16" type="ORF">ADM90_01070</name>
</gene>
<evidence type="ECO:0000256" key="9">
    <source>
        <dbReference type="ARBA" id="ARBA00023239"/>
    </source>
</evidence>
<keyword evidence="8 12" id="KW-0457">Lysine biosynthesis</keyword>
<comment type="function">
    <text evidence="1 12">Catalyzes the condensation of (S)-aspartate-beta-semialdehyde [(S)-ASA] and pyruvate to 4-hydroxy-tetrahydrodipicolinate (HTPA).</text>
</comment>
<evidence type="ECO:0000256" key="1">
    <source>
        <dbReference type="ARBA" id="ARBA00003294"/>
    </source>
</evidence>
<comment type="caution">
    <text evidence="12">Was originally thought to be a dihydrodipicolinate synthase (DHDPS), catalyzing the condensation of (S)-aspartate-beta-semialdehyde [(S)-ASA] and pyruvate to dihydrodipicolinate (DHDP). However, it was shown in E.coli that the product of the enzymatic reaction is not dihydrodipicolinate but in fact (4S)-4-hydroxy-2,3,4,5-tetrahydro-(2S)-dipicolinic acid (HTPA), and that the consecutive dehydration reaction leading to DHDP is not spontaneous but catalyzed by DapB.</text>
</comment>
<evidence type="ECO:0000256" key="4">
    <source>
        <dbReference type="ARBA" id="ARBA00012086"/>
    </source>
</evidence>
<dbReference type="PANTHER" id="PTHR12128">
    <property type="entry name" value="DIHYDRODIPICOLINATE SYNTHASE"/>
    <property type="match status" value="1"/>
</dbReference>
<evidence type="ECO:0000256" key="6">
    <source>
        <dbReference type="ARBA" id="ARBA00022605"/>
    </source>
</evidence>
<dbReference type="NCBIfam" id="TIGR00674">
    <property type="entry name" value="dapA"/>
    <property type="match status" value="1"/>
</dbReference>
<dbReference type="PIRSF" id="PIRSF001365">
    <property type="entry name" value="DHDPS"/>
    <property type="match status" value="1"/>
</dbReference>
<feature type="site" description="Part of a proton relay during catalysis" evidence="12">
    <location>
        <position position="109"/>
    </location>
</feature>
<keyword evidence="17" id="KW-1185">Reference proteome</keyword>
<evidence type="ECO:0000256" key="3">
    <source>
        <dbReference type="ARBA" id="ARBA00007592"/>
    </source>
</evidence>
<dbReference type="InterPro" id="IPR013785">
    <property type="entry name" value="Aldolase_TIM"/>
</dbReference>
<comment type="subunit">
    <text evidence="12">Homotetramer; dimer of dimers.</text>
</comment>
<keyword evidence="6 12" id="KW-0028">Amino-acid biosynthesis</keyword>
<dbReference type="InterPro" id="IPR002220">
    <property type="entry name" value="DapA-like"/>
</dbReference>
<evidence type="ECO:0000256" key="10">
    <source>
        <dbReference type="ARBA" id="ARBA00023270"/>
    </source>
</evidence>
<comment type="subcellular location">
    <subcellularLocation>
        <location evidence="12">Cytoplasm</location>
    </subcellularLocation>
</comment>
<comment type="caution">
    <text evidence="16">The sequence shown here is derived from an EMBL/GenBank/DDBJ whole genome shotgun (WGS) entry which is preliminary data.</text>
</comment>
<accession>A0A0N1J0E8</accession>
<dbReference type="OrthoDB" id="9782828at2"/>
<evidence type="ECO:0000256" key="11">
    <source>
        <dbReference type="ARBA" id="ARBA00047836"/>
    </source>
</evidence>
<feature type="site" description="Part of a proton relay during catalysis" evidence="12">
    <location>
        <position position="46"/>
    </location>
</feature>
<evidence type="ECO:0000256" key="5">
    <source>
        <dbReference type="ARBA" id="ARBA00022490"/>
    </source>
</evidence>
<dbReference type="PATRIC" id="fig|33935.3.peg.3058"/>
<name>A0A0N1J0E8_9BACI</name>
<dbReference type="EC" id="4.3.3.7" evidence="4 12"/>
<dbReference type="RefSeq" id="WP_053993226.1">
    <property type="nucleotide sequence ID" value="NZ_CP065643.1"/>
</dbReference>
<dbReference type="HAMAP" id="MF_00418">
    <property type="entry name" value="DapA"/>
    <property type="match status" value="1"/>
</dbReference>
<evidence type="ECO:0000256" key="14">
    <source>
        <dbReference type="PIRSR" id="PIRSR001365-1"/>
    </source>
</evidence>
<keyword evidence="9 12" id="KW-0456">Lyase</keyword>
<comment type="pathway">
    <text evidence="2 12">Amino-acid biosynthesis; L-lysine biosynthesis via DAP pathway; (S)-tetrahydrodipicolinate from L-aspartate: step 3/4.</text>
</comment>
<evidence type="ECO:0000256" key="8">
    <source>
        <dbReference type="ARBA" id="ARBA00023154"/>
    </source>
</evidence>
<keyword evidence="5 12" id="KW-0963">Cytoplasm</keyword>
<keyword evidence="10 12" id="KW-0704">Schiff base</keyword>
<dbReference type="UniPathway" id="UPA00034">
    <property type="reaction ID" value="UER00017"/>
</dbReference>
<dbReference type="EMBL" id="LGCI01000002">
    <property type="protein sequence ID" value="KOY84034.1"/>
    <property type="molecule type" value="Genomic_DNA"/>
</dbReference>
<sequence>MYKPTGMIPAVPTPFDENEQFDKKEYRKLIESLIEAGMHCLLTDGSTGEYSLMSLEERKEVIATACQVADGRVPIMAGTSCARTEDTIALTKFAEEAGADCALIITPYYMKTSEQGIIDYYTAIAESVSIGIVIYHYPGATNVELSPQLIHRLSQIPGIVGVKNTTDQEHTCKVIALVQDNPNFAVLTGYEHLILPTLAVGGDGATGIVHNLIPDEIVKLYNLFKENKIAEAIALNKKLAPLYDYVEQEPSPGPVKAGLKVLGYESVYVRKPLVPTTNELKAKIEGMLQELGKLVAK</sequence>
<feature type="binding site" evidence="12 15">
    <location>
        <position position="47"/>
    </location>
    <ligand>
        <name>pyruvate</name>
        <dbReference type="ChEBI" id="CHEBI:15361"/>
    </ligand>
</feature>
<dbReference type="GO" id="GO:0009089">
    <property type="term" value="P:lysine biosynthetic process via diaminopimelate"/>
    <property type="evidence" value="ECO:0007669"/>
    <property type="project" value="UniProtKB-UniRule"/>
</dbReference>
<protein>
    <recommendedName>
        <fullName evidence="4 12">4-hydroxy-tetrahydrodipicolinate synthase</fullName>
        <shortName evidence="12">HTPA synthase</shortName>
        <ecNumber evidence="4 12">4.3.3.7</ecNumber>
    </recommendedName>
</protein>
<evidence type="ECO:0000313" key="17">
    <source>
        <dbReference type="Proteomes" id="UP000037977"/>
    </source>
</evidence>